<evidence type="ECO:0000256" key="2">
    <source>
        <dbReference type="ARBA" id="ARBA00022777"/>
    </source>
</evidence>
<dbReference type="InterPro" id="IPR027417">
    <property type="entry name" value="P-loop_NTPase"/>
</dbReference>
<dbReference type="Proteomes" id="UP000730161">
    <property type="component" value="Unassembled WGS sequence"/>
</dbReference>
<feature type="coiled-coil region" evidence="3">
    <location>
        <begin position="193"/>
        <end position="224"/>
    </location>
</feature>
<feature type="domain" description="Polyphosphate kinase-2-related" evidence="4">
    <location>
        <begin position="42"/>
        <end position="272"/>
    </location>
</feature>
<proteinExistence type="predicted"/>
<evidence type="ECO:0000313" key="6">
    <source>
        <dbReference type="Proteomes" id="UP000730161"/>
    </source>
</evidence>
<protein>
    <submittedName>
        <fullName evidence="5">Polyphosphate:nucleotide phosphotransferase</fullName>
    </submittedName>
</protein>
<dbReference type="PANTHER" id="PTHR34383">
    <property type="entry name" value="POLYPHOSPHATE:AMP PHOSPHOTRANSFERASE-RELATED"/>
    <property type="match status" value="1"/>
</dbReference>
<evidence type="ECO:0000256" key="3">
    <source>
        <dbReference type="SAM" id="Coils"/>
    </source>
</evidence>
<dbReference type="PANTHER" id="PTHR34383:SF3">
    <property type="entry name" value="POLYPHOSPHATE:AMP PHOSPHOTRANSFERASE"/>
    <property type="match status" value="1"/>
</dbReference>
<dbReference type="PIRSF" id="PIRSF028756">
    <property type="entry name" value="PPK2_prd"/>
    <property type="match status" value="1"/>
</dbReference>
<keyword evidence="2" id="KW-0418">Kinase</keyword>
<evidence type="ECO:0000259" key="4">
    <source>
        <dbReference type="Pfam" id="PF03976"/>
    </source>
</evidence>
<keyword evidence="6" id="KW-1185">Reference proteome</keyword>
<accession>A0A8J8B4W5</accession>
<dbReference type="AlphaFoldDB" id="A0A8J8B4W5"/>
<dbReference type="RefSeq" id="WP_211530064.1">
    <property type="nucleotide sequence ID" value="NZ_JWHL01000002.1"/>
</dbReference>
<evidence type="ECO:0000256" key="1">
    <source>
        <dbReference type="ARBA" id="ARBA00022679"/>
    </source>
</evidence>
<gene>
    <name evidence="5" type="ORF">RJ53_02620</name>
</gene>
<name>A0A8J8B4W5_9EURY</name>
<dbReference type="Gene3D" id="3.40.50.300">
    <property type="entry name" value="P-loop containing nucleotide triphosphate hydrolases"/>
    <property type="match status" value="1"/>
</dbReference>
<dbReference type="GO" id="GO:0008976">
    <property type="term" value="F:polyphosphate kinase activity"/>
    <property type="evidence" value="ECO:0007669"/>
    <property type="project" value="InterPro"/>
</dbReference>
<dbReference type="InterPro" id="IPR022488">
    <property type="entry name" value="PPK2-related"/>
</dbReference>
<sequence>MIKDKYIEKLLVKPGKSLTITDFYTGWAQNDALKERGKNNVKARAQEILEENRTALANAQELLWIDNRYSILIILQGMDTAGKDGTIKHVMSGVNPQGCRVTSFGVPTRYELDHSFLWRFWKAMPRRGEIGIFNRSYYEDVLVPKVHPEILKDHRLPVAKPDEEFWNTRYEDIRAFERHLIANGTIILKFFLNISKDEQKERLLSRLENEEKNWKFSLSDLSERKRWDDYHKAYEEAFFQTSTKDAPWYIIPADYKWAARTLVADLIVKGINSLDLRYPTTTDEMKQELKKAREILENE</sequence>
<dbReference type="InterPro" id="IPR022300">
    <property type="entry name" value="PPK2-rel_1"/>
</dbReference>
<dbReference type="NCBIfam" id="TIGR03709">
    <property type="entry name" value="PPK2_rel_1"/>
    <property type="match status" value="1"/>
</dbReference>
<keyword evidence="1" id="KW-0808">Transferase</keyword>
<dbReference type="OrthoDB" id="9408at2157"/>
<dbReference type="Pfam" id="PF03976">
    <property type="entry name" value="PPK2"/>
    <property type="match status" value="1"/>
</dbReference>
<evidence type="ECO:0000313" key="5">
    <source>
        <dbReference type="EMBL" id="MBR1368454.1"/>
    </source>
</evidence>
<dbReference type="EMBL" id="JWHL01000002">
    <property type="protein sequence ID" value="MBR1368454.1"/>
    <property type="molecule type" value="Genomic_DNA"/>
</dbReference>
<dbReference type="GO" id="GO:0006797">
    <property type="term" value="P:polyphosphate metabolic process"/>
    <property type="evidence" value="ECO:0007669"/>
    <property type="project" value="InterPro"/>
</dbReference>
<dbReference type="InterPro" id="IPR016898">
    <property type="entry name" value="Polyphosphate_phosphotransfera"/>
</dbReference>
<dbReference type="SUPFAM" id="SSF52540">
    <property type="entry name" value="P-loop containing nucleoside triphosphate hydrolases"/>
    <property type="match status" value="1"/>
</dbReference>
<reference evidence="5" key="1">
    <citation type="submission" date="2014-12" db="EMBL/GenBank/DDBJ databases">
        <authorList>
            <person name="Huang H.-H."/>
            <person name="Chen S.-C."/>
            <person name="Lai M.-C."/>
        </authorList>
    </citation>
    <scope>NUCLEOTIDE SEQUENCE</scope>
    <source>
        <strain evidence="5">K1F9705b</strain>
    </source>
</reference>
<comment type="caution">
    <text evidence="5">The sequence shown here is derived from an EMBL/GenBank/DDBJ whole genome shotgun (WGS) entry which is preliminary data.</text>
</comment>
<organism evidence="5 6">
    <name type="scientific">Methanocalculus chunghsingensis</name>
    <dbReference type="NCBI Taxonomy" id="156457"/>
    <lineage>
        <taxon>Archaea</taxon>
        <taxon>Methanobacteriati</taxon>
        <taxon>Methanobacteriota</taxon>
        <taxon>Stenosarchaea group</taxon>
        <taxon>Methanomicrobia</taxon>
        <taxon>Methanomicrobiales</taxon>
        <taxon>Methanocalculaceae</taxon>
        <taxon>Methanocalculus</taxon>
    </lineage>
</organism>
<keyword evidence="3" id="KW-0175">Coiled coil</keyword>